<gene>
    <name evidence="1" type="ORF">HNP92_001780</name>
</gene>
<protein>
    <submittedName>
        <fullName evidence="1">Uncharacterized protein</fullName>
    </submittedName>
</protein>
<sequence length="152" mass="18390">MDEKLNSNFGETLNSEKIFGDEDFKRIVEQASREYDIDINKPFKEKFKEFVDTWSEIIEDIKNNTEGMDHYNTSEFEYNKLRILVYLEYQTFHSVDEKLEYIYKLDNLTAKLNYAVLKAQSRYKKDRFKEYSKLREKALDISLELLKKIGWH</sequence>
<organism evidence="1 2">
    <name type="scientific">Methanococcus maripaludis</name>
    <name type="common">Methanococcus deltae</name>
    <dbReference type="NCBI Taxonomy" id="39152"/>
    <lineage>
        <taxon>Archaea</taxon>
        <taxon>Methanobacteriati</taxon>
        <taxon>Methanobacteriota</taxon>
        <taxon>Methanomada group</taxon>
        <taxon>Methanococci</taxon>
        <taxon>Methanococcales</taxon>
        <taxon>Methanococcaceae</taxon>
        <taxon>Methanococcus</taxon>
    </lineage>
</organism>
<dbReference type="EMBL" id="JACHEC010000003">
    <property type="protein sequence ID" value="MBB6402458.1"/>
    <property type="molecule type" value="Genomic_DNA"/>
</dbReference>
<evidence type="ECO:0000313" key="2">
    <source>
        <dbReference type="Proteomes" id="UP000536195"/>
    </source>
</evidence>
<evidence type="ECO:0000313" key="1">
    <source>
        <dbReference type="EMBL" id="MBB6402458.1"/>
    </source>
</evidence>
<proteinExistence type="predicted"/>
<dbReference type="AlphaFoldDB" id="A0A7J9SBR1"/>
<name>A0A7J9SBR1_METMI</name>
<reference evidence="1 2" key="1">
    <citation type="submission" date="2020-08" db="EMBL/GenBank/DDBJ databases">
        <title>Genomic Encyclopedia of Type Strains, Phase IV (KMG-V): Genome sequencing to study the core and pangenomes of soil and plant-associated prokaryotes.</title>
        <authorList>
            <person name="Whitman W."/>
        </authorList>
    </citation>
    <scope>NUCLEOTIDE SEQUENCE [LARGE SCALE GENOMIC DNA]</scope>
    <source>
        <strain evidence="1 2">C11</strain>
    </source>
</reference>
<dbReference type="RefSeq" id="WP_184230845.1">
    <property type="nucleotide sequence ID" value="NZ_JACHEC010000003.1"/>
</dbReference>
<comment type="caution">
    <text evidence="1">The sequence shown here is derived from an EMBL/GenBank/DDBJ whole genome shotgun (WGS) entry which is preliminary data.</text>
</comment>
<accession>A0A7J9SBR1</accession>
<dbReference type="Proteomes" id="UP000536195">
    <property type="component" value="Unassembled WGS sequence"/>
</dbReference>